<feature type="domain" description="OmpA-like" evidence="6">
    <location>
        <begin position="401"/>
        <end position="517"/>
    </location>
</feature>
<evidence type="ECO:0000256" key="2">
    <source>
        <dbReference type="ARBA" id="ARBA00023136"/>
    </source>
</evidence>
<gene>
    <name evidence="7" type="ordered locus">CHU_1585</name>
</gene>
<proteinExistence type="predicted"/>
<dbReference type="CDD" id="cd07185">
    <property type="entry name" value="OmpA_C-like"/>
    <property type="match status" value="1"/>
</dbReference>
<dbReference type="Proteomes" id="UP000001822">
    <property type="component" value="Chromosome"/>
</dbReference>
<evidence type="ECO:0000259" key="6">
    <source>
        <dbReference type="PROSITE" id="PS51123"/>
    </source>
</evidence>
<evidence type="ECO:0000313" key="8">
    <source>
        <dbReference type="Proteomes" id="UP000001822"/>
    </source>
</evidence>
<dbReference type="SUPFAM" id="SSF103088">
    <property type="entry name" value="OmpA-like"/>
    <property type="match status" value="1"/>
</dbReference>
<organism evidence="7 8">
    <name type="scientific">Cytophaga hutchinsonii (strain ATCC 33406 / DSM 1761 / CIP 103989 / NBRC 15051 / NCIMB 9469 / D465)</name>
    <dbReference type="NCBI Taxonomy" id="269798"/>
    <lineage>
        <taxon>Bacteria</taxon>
        <taxon>Pseudomonadati</taxon>
        <taxon>Bacteroidota</taxon>
        <taxon>Cytophagia</taxon>
        <taxon>Cytophagales</taxon>
        <taxon>Cytophagaceae</taxon>
        <taxon>Cytophaga</taxon>
    </lineage>
</organism>
<dbReference type="PRINTS" id="PR01021">
    <property type="entry name" value="OMPADOMAIN"/>
</dbReference>
<keyword evidence="2 4" id="KW-0472">Membrane</keyword>
<evidence type="ECO:0000313" key="7">
    <source>
        <dbReference type="EMBL" id="ABG58855.1"/>
    </source>
</evidence>
<evidence type="ECO:0000256" key="1">
    <source>
        <dbReference type="ARBA" id="ARBA00004442"/>
    </source>
</evidence>
<dbReference type="OrthoDB" id="1490539at2"/>
<dbReference type="PROSITE" id="PS51123">
    <property type="entry name" value="OMPA_2"/>
    <property type="match status" value="1"/>
</dbReference>
<keyword evidence="8" id="KW-1185">Reference proteome</keyword>
<dbReference type="PANTHER" id="PTHR30329">
    <property type="entry name" value="STATOR ELEMENT OF FLAGELLAR MOTOR COMPLEX"/>
    <property type="match status" value="1"/>
</dbReference>
<dbReference type="EMBL" id="CP000383">
    <property type="protein sequence ID" value="ABG58855.1"/>
    <property type="molecule type" value="Genomic_DNA"/>
</dbReference>
<dbReference type="AlphaFoldDB" id="A0A6N4SR46"/>
<dbReference type="Pfam" id="PF00691">
    <property type="entry name" value="OmpA"/>
    <property type="match status" value="1"/>
</dbReference>
<comment type="subcellular location">
    <subcellularLocation>
        <location evidence="1">Cell outer membrane</location>
    </subcellularLocation>
</comment>
<evidence type="ECO:0000256" key="5">
    <source>
        <dbReference type="SAM" id="SignalP"/>
    </source>
</evidence>
<keyword evidence="3" id="KW-0998">Cell outer membrane</keyword>
<dbReference type="CDD" id="cd15482">
    <property type="entry name" value="Sialidase_non-viral"/>
    <property type="match status" value="1"/>
</dbReference>
<dbReference type="InterPro" id="IPR006665">
    <property type="entry name" value="OmpA-like"/>
</dbReference>
<feature type="signal peptide" evidence="5">
    <location>
        <begin position="1"/>
        <end position="19"/>
    </location>
</feature>
<reference evidence="7 8" key="1">
    <citation type="journal article" date="2007" name="Appl. Environ. Microbiol.">
        <title>Genome sequence of the cellulolytic gliding bacterium Cytophaga hutchinsonii.</title>
        <authorList>
            <person name="Xie G."/>
            <person name="Bruce D.C."/>
            <person name="Challacombe J.F."/>
            <person name="Chertkov O."/>
            <person name="Detter J.C."/>
            <person name="Gilna P."/>
            <person name="Han C.S."/>
            <person name="Lucas S."/>
            <person name="Misra M."/>
            <person name="Myers G.L."/>
            <person name="Richardson P."/>
            <person name="Tapia R."/>
            <person name="Thayer N."/>
            <person name="Thompson L.S."/>
            <person name="Brettin T.S."/>
            <person name="Henrissat B."/>
            <person name="Wilson D.B."/>
            <person name="McBride M.J."/>
        </authorList>
    </citation>
    <scope>NUCLEOTIDE SEQUENCE [LARGE SCALE GENOMIC DNA]</scope>
    <source>
        <strain evidence="8">ATCC 33406 / DSM 1761 / CIP 103989 / NBRC 15051 / NCIMB 9469 / D465</strain>
    </source>
</reference>
<dbReference type="InterPro" id="IPR006664">
    <property type="entry name" value="OMP_bac"/>
</dbReference>
<dbReference type="InterPro" id="IPR050330">
    <property type="entry name" value="Bact_OuterMem_StrucFunc"/>
</dbReference>
<evidence type="ECO:0000256" key="4">
    <source>
        <dbReference type="PROSITE-ProRule" id="PRU00473"/>
    </source>
</evidence>
<dbReference type="InterPro" id="IPR011659">
    <property type="entry name" value="WD40"/>
</dbReference>
<dbReference type="Pfam" id="PF07676">
    <property type="entry name" value="PD40"/>
    <property type="match status" value="2"/>
</dbReference>
<dbReference type="Gene3D" id="3.30.1330.60">
    <property type="entry name" value="OmpA-like domain"/>
    <property type="match status" value="1"/>
</dbReference>
<dbReference type="KEGG" id="chu:CHU_1585"/>
<evidence type="ECO:0000256" key="3">
    <source>
        <dbReference type="ARBA" id="ARBA00023237"/>
    </source>
</evidence>
<feature type="chain" id="PRO_5026802701" evidence="5">
    <location>
        <begin position="20"/>
        <end position="517"/>
    </location>
</feature>
<dbReference type="PANTHER" id="PTHR30329:SF21">
    <property type="entry name" value="LIPOPROTEIN YIAD-RELATED"/>
    <property type="match status" value="1"/>
</dbReference>
<protein>
    <submittedName>
        <fullName evidence="7">Outer membrane protein, OmpA family</fullName>
    </submittedName>
</protein>
<dbReference type="InterPro" id="IPR036737">
    <property type="entry name" value="OmpA-like_sf"/>
</dbReference>
<accession>A0A6N4SR46</accession>
<keyword evidence="5" id="KW-0732">Signal</keyword>
<dbReference type="RefSeq" id="WP_011584970.1">
    <property type="nucleotide sequence ID" value="NC_008255.1"/>
</dbReference>
<name>A0A6N4SR46_CYTH3</name>
<dbReference type="SUPFAM" id="SSF82171">
    <property type="entry name" value="DPP6 N-terminal domain-like"/>
    <property type="match status" value="1"/>
</dbReference>
<dbReference type="GO" id="GO:0009279">
    <property type="term" value="C:cell outer membrane"/>
    <property type="evidence" value="ECO:0007669"/>
    <property type="project" value="UniProtKB-SubCell"/>
</dbReference>
<sequence length="517" mass="58396">MKRYYLVFILSIVAQLVFAQDSIRQNLGPNINTEYDEIGPIITPDGKTLYYVIESHPSNTKSNYYNDAEDIWYSEKDASGKWGKAKRMSKPFNTRRYNSIECISTDGNIVYIRGAYEKGEYTGSGFSYSIKTTTGWSDPQEMNIQDFSKMSKGNYSSLWVCPDGKTLIISFSKYADNKKYTSRTKINDIYVCFKTGPNQWAAPVPIKSINTKNYTESTPFVASDNTTLYFSSDRPGGKGDRDIWMSKRLDDTWLKWSEPVNLDSNINTSGWDAYYTLDARGEFAYMVSDRSGYGQSDIVRIKLTASNRPNPVVLISGRVINAKTNQPVSARITYQSLKTGKEIGQAISDPVTGNYKMTLPYGNQYSFSAQGGNFIPVFNNLDLTTVAEYQEVKQDLYLVPVEIGQTVQLNNIFFDVSKSTLRQESYAELDRLYLILQNNPVMEIEIDGHTDNVGDPIINMQLSNDRANAVKDYLLKKGIAPGRIVTKGFGGTKPIVSNDTEELKKLNRRVEFTILKL</sequence>